<reference evidence="4 5" key="1">
    <citation type="submission" date="2025-04" db="UniProtKB">
        <authorList>
            <consortium name="RefSeq"/>
        </authorList>
    </citation>
    <scope>IDENTIFICATION</scope>
    <source>
        <tissue evidence="4 5">Tentacle</tissue>
    </source>
</reference>
<feature type="domain" description="F5/8 type C" evidence="2">
    <location>
        <begin position="145"/>
        <end position="254"/>
    </location>
</feature>
<dbReference type="PROSITE" id="PS50022">
    <property type="entry name" value="FA58C_3"/>
    <property type="match status" value="1"/>
</dbReference>
<evidence type="ECO:0000259" key="2">
    <source>
        <dbReference type="PROSITE" id="PS50022"/>
    </source>
</evidence>
<dbReference type="Proteomes" id="UP000515163">
    <property type="component" value="Unplaced"/>
</dbReference>
<dbReference type="RefSeq" id="XP_031570931.1">
    <property type="nucleotide sequence ID" value="XM_031715071.1"/>
</dbReference>
<dbReference type="KEGG" id="aten:116305213"/>
<dbReference type="InterPro" id="IPR008979">
    <property type="entry name" value="Galactose-bd-like_sf"/>
</dbReference>
<dbReference type="InterPro" id="IPR002889">
    <property type="entry name" value="WSC_carb-bd"/>
</dbReference>
<keyword evidence="3" id="KW-1185">Reference proteome</keyword>
<feature type="chain" id="PRO_5044653244" evidence="1">
    <location>
        <begin position="24"/>
        <end position="254"/>
    </location>
</feature>
<dbReference type="AlphaFoldDB" id="A0A6P8IVD7"/>
<dbReference type="Pfam" id="PF00754">
    <property type="entry name" value="F5_F8_type_C"/>
    <property type="match status" value="1"/>
</dbReference>
<proteinExistence type="predicted"/>
<feature type="signal peptide" evidence="1">
    <location>
        <begin position="1"/>
        <end position="23"/>
    </location>
</feature>
<evidence type="ECO:0000313" key="4">
    <source>
        <dbReference type="RefSeq" id="XP_031570931.1"/>
    </source>
</evidence>
<evidence type="ECO:0000256" key="1">
    <source>
        <dbReference type="SAM" id="SignalP"/>
    </source>
</evidence>
<dbReference type="Gene3D" id="2.60.120.260">
    <property type="entry name" value="Galactose-binding domain-like"/>
    <property type="match status" value="1"/>
</dbReference>
<accession>A0A6P8IVD7</accession>
<evidence type="ECO:0000313" key="6">
    <source>
        <dbReference type="RefSeq" id="XP_031570933.1"/>
    </source>
</evidence>
<gene>
    <name evidence="4 5 6" type="primary">LOC116305213</name>
</gene>
<evidence type="ECO:0000313" key="3">
    <source>
        <dbReference type="Proteomes" id="UP000515163"/>
    </source>
</evidence>
<name>A0A6P8IVD7_ACTTE</name>
<dbReference type="OrthoDB" id="5982539at2759"/>
<dbReference type="RefSeq" id="XP_031570932.1">
    <property type="nucleotide sequence ID" value="XM_031715072.1"/>
</dbReference>
<evidence type="ECO:0000313" key="5">
    <source>
        <dbReference type="RefSeq" id="XP_031570932.1"/>
    </source>
</evidence>
<dbReference type="GeneID" id="116305213"/>
<sequence>MRLILPAVITVALLLVSSRLIQGQKASYVYVGCFYDSSARPLPVIVSNLRDAIDWKNHSKTVDTCAAQVKTRGFQYFAIQFYGECWSGKDAGTTFANVGPASETKCKDGVGTSWVNAVYKIVNLPACSSGMLFTPKASSGFFLESTWCSSKNDTSPWLEMIFNGPTRITGIGIQGKYPNHWVTTFILEYSEDGSFYIPYRERGLIRTFTGNTNWYDLQLQGLVNPTEGQTFRLVPKTWQPSHSSACARIRLYGC</sequence>
<protein>
    <submittedName>
        <fullName evidence="4 5">Contactin-associated protein 1-like</fullName>
    </submittedName>
</protein>
<dbReference type="SUPFAM" id="SSF49785">
    <property type="entry name" value="Galactose-binding domain-like"/>
    <property type="match status" value="1"/>
</dbReference>
<dbReference type="RefSeq" id="XP_031570933.1">
    <property type="nucleotide sequence ID" value="XM_031715073.1"/>
</dbReference>
<dbReference type="InterPro" id="IPR000421">
    <property type="entry name" value="FA58C"/>
</dbReference>
<keyword evidence="1" id="KW-0732">Signal</keyword>
<dbReference type="PANTHER" id="PTHR24543">
    <property type="entry name" value="MULTICOPPER OXIDASE-RELATED"/>
    <property type="match status" value="1"/>
</dbReference>
<organism evidence="3 5">
    <name type="scientific">Actinia tenebrosa</name>
    <name type="common">Australian red waratah sea anemone</name>
    <dbReference type="NCBI Taxonomy" id="6105"/>
    <lineage>
        <taxon>Eukaryota</taxon>
        <taxon>Metazoa</taxon>
        <taxon>Cnidaria</taxon>
        <taxon>Anthozoa</taxon>
        <taxon>Hexacorallia</taxon>
        <taxon>Actiniaria</taxon>
        <taxon>Actiniidae</taxon>
        <taxon>Actinia</taxon>
    </lineage>
</organism>
<dbReference type="Pfam" id="PF01822">
    <property type="entry name" value="WSC"/>
    <property type="match status" value="1"/>
</dbReference>